<dbReference type="GO" id="GO:0006749">
    <property type="term" value="P:glutathione metabolic process"/>
    <property type="evidence" value="ECO:0007669"/>
    <property type="project" value="TreeGrafter"/>
</dbReference>
<evidence type="ECO:0000313" key="5">
    <source>
        <dbReference type="Proteomes" id="UP000053039"/>
    </source>
</evidence>
<evidence type="ECO:0000256" key="1">
    <source>
        <dbReference type="PIRNR" id="PIRNR006386"/>
    </source>
</evidence>
<dbReference type="EC" id="5.99.1.4" evidence="1"/>
<evidence type="ECO:0000256" key="2">
    <source>
        <dbReference type="PIRSR" id="PIRSR006386-1"/>
    </source>
</evidence>
<dbReference type="AlphaFoldDB" id="A0A101N1A3"/>
<dbReference type="InterPro" id="IPR014440">
    <property type="entry name" value="HCCAis_GSTk"/>
</dbReference>
<reference evidence="4 5" key="1">
    <citation type="submission" date="2015-10" db="EMBL/GenBank/DDBJ databases">
        <title>Draft genome sequence of Streptomyces pseudovenezuelae DSM 40212, type strain for the species Streptomyces pseudovenezuelae.</title>
        <authorList>
            <person name="Ruckert C."/>
            <person name="Winkler A."/>
            <person name="Kalinowski J."/>
            <person name="Kampfer P."/>
            <person name="Glaeser S."/>
        </authorList>
    </citation>
    <scope>NUCLEOTIDE SEQUENCE [LARGE SCALE GENOMIC DNA]</scope>
    <source>
        <strain evidence="4 5">DSM 40212</strain>
    </source>
</reference>
<dbReference type="Pfam" id="PF01323">
    <property type="entry name" value="DSBA"/>
    <property type="match status" value="1"/>
</dbReference>
<gene>
    <name evidence="4" type="ORF">AQI94_29600</name>
</gene>
<dbReference type="EMBL" id="LMWM01000030">
    <property type="protein sequence ID" value="KUM84720.1"/>
    <property type="molecule type" value="Genomic_DNA"/>
</dbReference>
<evidence type="ECO:0000313" key="4">
    <source>
        <dbReference type="EMBL" id="KUM84720.1"/>
    </source>
</evidence>
<dbReference type="InterPro" id="IPR036249">
    <property type="entry name" value="Thioredoxin-like_sf"/>
</dbReference>
<accession>A0A101N1A3</accession>
<dbReference type="Gene3D" id="3.40.30.10">
    <property type="entry name" value="Glutaredoxin"/>
    <property type="match status" value="1"/>
</dbReference>
<comment type="similarity">
    <text evidence="1">Belongs to the GST superfamily. NadH family.</text>
</comment>
<dbReference type="GO" id="GO:0004602">
    <property type="term" value="F:glutathione peroxidase activity"/>
    <property type="evidence" value="ECO:0007669"/>
    <property type="project" value="TreeGrafter"/>
</dbReference>
<dbReference type="GO" id="GO:0004364">
    <property type="term" value="F:glutathione transferase activity"/>
    <property type="evidence" value="ECO:0007669"/>
    <property type="project" value="TreeGrafter"/>
</dbReference>
<dbReference type="SUPFAM" id="SSF52833">
    <property type="entry name" value="Thioredoxin-like"/>
    <property type="match status" value="1"/>
</dbReference>
<dbReference type="RefSeq" id="WP_062230026.1">
    <property type="nucleotide sequence ID" value="NZ_JBIBHV010000001.1"/>
</dbReference>
<sequence length="241" mass="26726">MAPTPRRPRIYFSFRSPYSWLAFHDLTTHHPQVVESLEWRPFWEPDAPSEHLLAEAGGRFPYTPMSREKHLYMLGDVRRLAARRGLTVTWPQDVDPWWEASHLAYLVAAAEGRGLAFAERVYRARWQEGLDISDRATIGRLAADVGVSADAAEHAADDDGIRAEGTRALLDIHRDDVFGVPFFIHRRQKFWGVDRLTDFLTALGEPTGQPRPGAPAESAPPVAAAAFGAHSSDHGHAGGCG</sequence>
<dbReference type="PANTHER" id="PTHR42943">
    <property type="entry name" value="GLUTATHIONE S-TRANSFERASE KAPPA"/>
    <property type="match status" value="1"/>
</dbReference>
<dbReference type="PANTHER" id="PTHR42943:SF2">
    <property type="entry name" value="GLUTATHIONE S-TRANSFERASE KAPPA 1"/>
    <property type="match status" value="1"/>
</dbReference>
<feature type="active site" description="Nucleophile" evidence="2">
    <location>
        <position position="16"/>
    </location>
</feature>
<organism evidence="4 5">
    <name type="scientific">Streptomyces pseudovenezuelae</name>
    <dbReference type="NCBI Taxonomy" id="67350"/>
    <lineage>
        <taxon>Bacteria</taxon>
        <taxon>Bacillati</taxon>
        <taxon>Actinomycetota</taxon>
        <taxon>Actinomycetes</taxon>
        <taxon>Kitasatosporales</taxon>
        <taxon>Streptomycetaceae</taxon>
        <taxon>Streptomyces</taxon>
        <taxon>Streptomyces aurantiacus group</taxon>
    </lineage>
</organism>
<dbReference type="OrthoDB" id="5244108at2"/>
<dbReference type="InterPro" id="IPR001853">
    <property type="entry name" value="DSBA-like_thioredoxin_dom"/>
</dbReference>
<protein>
    <recommendedName>
        <fullName evidence="1">2-hydroxychromene-2-carboxylate isomerase</fullName>
        <ecNumber evidence="1">5.99.1.4</ecNumber>
    </recommendedName>
</protein>
<feature type="domain" description="DSBA-like thioredoxin" evidence="3">
    <location>
        <begin position="10"/>
        <end position="203"/>
    </location>
</feature>
<dbReference type="GO" id="GO:0018845">
    <property type="term" value="F:2-hydroxychromene-2-carboxylate isomerase activity"/>
    <property type="evidence" value="ECO:0007669"/>
    <property type="project" value="UniProtKB-UniRule"/>
</dbReference>
<comment type="catalytic activity">
    <reaction evidence="1">
        <text>2-hydroxychromene-2-carboxylate = (3E)-4-(2-hydroxyphenyl)-2-oxobut-3-enoate</text>
        <dbReference type="Rhea" id="RHEA:27401"/>
        <dbReference type="ChEBI" id="CHEBI:59350"/>
        <dbReference type="ChEBI" id="CHEBI:59353"/>
        <dbReference type="EC" id="5.99.1.4"/>
    </reaction>
</comment>
<proteinExistence type="inferred from homology"/>
<dbReference type="PIRSF" id="PIRSF006386">
    <property type="entry name" value="HCCAis_GSTk"/>
    <property type="match status" value="1"/>
</dbReference>
<comment type="caution">
    <text evidence="4">The sequence shown here is derived from an EMBL/GenBank/DDBJ whole genome shotgun (WGS) entry which is preliminary data.</text>
</comment>
<dbReference type="Proteomes" id="UP000053039">
    <property type="component" value="Unassembled WGS sequence"/>
</dbReference>
<name>A0A101N1A3_9ACTN</name>
<dbReference type="InterPro" id="IPR051924">
    <property type="entry name" value="GST_Kappa/NadH"/>
</dbReference>
<keyword evidence="1 4" id="KW-0413">Isomerase</keyword>
<evidence type="ECO:0000259" key="3">
    <source>
        <dbReference type="Pfam" id="PF01323"/>
    </source>
</evidence>